<reference evidence="2" key="1">
    <citation type="journal article" date="2022" name="Int. J. Mol. Sci.">
        <title>Draft Genome of Tanacetum Coccineum: Genomic Comparison of Closely Related Tanacetum-Family Plants.</title>
        <authorList>
            <person name="Yamashiro T."/>
            <person name="Shiraishi A."/>
            <person name="Nakayama K."/>
            <person name="Satake H."/>
        </authorList>
    </citation>
    <scope>NUCLEOTIDE SEQUENCE</scope>
</reference>
<evidence type="ECO:0000313" key="3">
    <source>
        <dbReference type="Proteomes" id="UP001151760"/>
    </source>
</evidence>
<comment type="caution">
    <text evidence="2">The sequence shown here is derived from an EMBL/GenBank/DDBJ whole genome shotgun (WGS) entry which is preliminary data.</text>
</comment>
<protein>
    <submittedName>
        <fullName evidence="2">Uncharacterized protein</fullName>
    </submittedName>
</protein>
<keyword evidence="3" id="KW-1185">Reference proteome</keyword>
<evidence type="ECO:0000256" key="1">
    <source>
        <dbReference type="SAM" id="Coils"/>
    </source>
</evidence>
<proteinExistence type="predicted"/>
<keyword evidence="1" id="KW-0175">Coiled coil</keyword>
<dbReference type="Proteomes" id="UP001151760">
    <property type="component" value="Unassembled WGS sequence"/>
</dbReference>
<gene>
    <name evidence="2" type="ORF">Tco_1122973</name>
</gene>
<feature type="coiled-coil region" evidence="1">
    <location>
        <begin position="9"/>
        <end position="47"/>
    </location>
</feature>
<sequence>MSMEALQAREDLMKSIEKILKKFNQLLNKLLQDLRSINEELVEYINTPNWYLPTSSYDDDDEEECSIPLKDIIISGLPLVLGNQTRLNHHLEEPLTFTLDNGADYDPEEEIRRVERLLYDNSSPRPLEELNVENSIESFPPSHIPVEDSDPFMEEINLFLASDESIPPGIDSDYSNSKGDNLFLERLLYDDPTPLPDIPSPTHVTFLFEEQHDLDFTCVV</sequence>
<dbReference type="EMBL" id="BQNB010021450">
    <property type="protein sequence ID" value="GJU06543.1"/>
    <property type="molecule type" value="Genomic_DNA"/>
</dbReference>
<name>A0ABQ5J4Z9_9ASTR</name>
<evidence type="ECO:0000313" key="2">
    <source>
        <dbReference type="EMBL" id="GJU06543.1"/>
    </source>
</evidence>
<organism evidence="2 3">
    <name type="scientific">Tanacetum coccineum</name>
    <dbReference type="NCBI Taxonomy" id="301880"/>
    <lineage>
        <taxon>Eukaryota</taxon>
        <taxon>Viridiplantae</taxon>
        <taxon>Streptophyta</taxon>
        <taxon>Embryophyta</taxon>
        <taxon>Tracheophyta</taxon>
        <taxon>Spermatophyta</taxon>
        <taxon>Magnoliopsida</taxon>
        <taxon>eudicotyledons</taxon>
        <taxon>Gunneridae</taxon>
        <taxon>Pentapetalae</taxon>
        <taxon>asterids</taxon>
        <taxon>campanulids</taxon>
        <taxon>Asterales</taxon>
        <taxon>Asteraceae</taxon>
        <taxon>Asteroideae</taxon>
        <taxon>Anthemideae</taxon>
        <taxon>Anthemidinae</taxon>
        <taxon>Tanacetum</taxon>
    </lineage>
</organism>
<reference evidence="2" key="2">
    <citation type="submission" date="2022-01" db="EMBL/GenBank/DDBJ databases">
        <authorList>
            <person name="Yamashiro T."/>
            <person name="Shiraishi A."/>
            <person name="Satake H."/>
            <person name="Nakayama K."/>
        </authorList>
    </citation>
    <scope>NUCLEOTIDE SEQUENCE</scope>
</reference>
<accession>A0ABQ5J4Z9</accession>